<dbReference type="Gene3D" id="3.30.559.30">
    <property type="entry name" value="Nonribosomal peptide synthetase, condensation domain"/>
    <property type="match status" value="3"/>
</dbReference>
<dbReference type="Gene3D" id="3.30.559.10">
    <property type="entry name" value="Chloramphenicol acetyltransferase-like domain"/>
    <property type="match status" value="3"/>
</dbReference>
<protein>
    <recommendedName>
        <fullName evidence="5">Carrier domain-containing protein</fullName>
    </recommendedName>
</protein>
<evidence type="ECO:0000256" key="3">
    <source>
        <dbReference type="ARBA" id="ARBA00022598"/>
    </source>
</evidence>
<dbReference type="SUPFAM" id="SSF56801">
    <property type="entry name" value="Acetyl-CoA synthetase-like"/>
    <property type="match status" value="1"/>
</dbReference>
<dbReference type="InterPro" id="IPR000873">
    <property type="entry name" value="AMP-dep_synth/lig_dom"/>
</dbReference>
<dbReference type="EMBL" id="JAACJK010000220">
    <property type="protein sequence ID" value="KAF5315955.1"/>
    <property type="molecule type" value="Genomic_DNA"/>
</dbReference>
<evidence type="ECO:0000256" key="1">
    <source>
        <dbReference type="ARBA" id="ARBA00022450"/>
    </source>
</evidence>
<keyword evidence="7" id="KW-1185">Reference proteome</keyword>
<dbReference type="InterPro" id="IPR020806">
    <property type="entry name" value="PKS_PP-bd"/>
</dbReference>
<accession>A0A8H5EX82</accession>
<dbReference type="OrthoDB" id="416786at2759"/>
<reference evidence="6 7" key="1">
    <citation type="journal article" date="2020" name="ISME J.">
        <title>Uncovering the hidden diversity of litter-decomposition mechanisms in mushroom-forming fungi.</title>
        <authorList>
            <person name="Floudas D."/>
            <person name="Bentzer J."/>
            <person name="Ahren D."/>
            <person name="Johansson T."/>
            <person name="Persson P."/>
            <person name="Tunlid A."/>
        </authorList>
    </citation>
    <scope>NUCLEOTIDE SEQUENCE [LARGE SCALE GENOMIC DNA]</scope>
    <source>
        <strain evidence="6 7">CBS 175.51</strain>
    </source>
</reference>
<dbReference type="SUPFAM" id="SSF47336">
    <property type="entry name" value="ACP-like"/>
    <property type="match status" value="3"/>
</dbReference>
<gene>
    <name evidence="6" type="ORF">D9611_004753</name>
</gene>
<dbReference type="InterPro" id="IPR006162">
    <property type="entry name" value="Ppantetheine_attach_site"/>
</dbReference>
<keyword evidence="1" id="KW-0596">Phosphopantetheine</keyword>
<dbReference type="PANTHER" id="PTHR45527:SF1">
    <property type="entry name" value="FATTY ACID SYNTHASE"/>
    <property type="match status" value="1"/>
</dbReference>
<evidence type="ECO:0000313" key="6">
    <source>
        <dbReference type="EMBL" id="KAF5315955.1"/>
    </source>
</evidence>
<dbReference type="InterPro" id="IPR023213">
    <property type="entry name" value="CAT-like_dom_sf"/>
</dbReference>
<dbReference type="InterPro" id="IPR001242">
    <property type="entry name" value="Condensation_dom"/>
</dbReference>
<feature type="domain" description="Carrier" evidence="5">
    <location>
        <begin position="797"/>
        <end position="874"/>
    </location>
</feature>
<dbReference type="InterPro" id="IPR042099">
    <property type="entry name" value="ANL_N_sf"/>
</dbReference>
<comment type="caution">
    <text evidence="6">The sequence shown here is derived from an EMBL/GenBank/DDBJ whole genome shotgun (WGS) entry which is preliminary data.</text>
</comment>
<dbReference type="Gene3D" id="1.10.1200.10">
    <property type="entry name" value="ACP-like"/>
    <property type="match status" value="3"/>
</dbReference>
<feature type="domain" description="Carrier" evidence="5">
    <location>
        <begin position="1904"/>
        <end position="1979"/>
    </location>
</feature>
<dbReference type="CDD" id="cd19542">
    <property type="entry name" value="CT_NRPS-like"/>
    <property type="match status" value="1"/>
</dbReference>
<sequence>MPNPDPREALEGFAFTDWPDLTCERAPHPQPHISTLLTPAAFSQDVERGTPFLFLALARVLGAYCGASDILLARKPLHASRVSLVRAIWNNEETWGAVSVKIATQLHAGPEAQFLVKELREALGLQDKQYPCLAVLTSCKADTTSASEFPLTLHYDSASKSFSLASSSTFIHPSVSDQLLAQVVALLEHALSRPTSPLSPLPELPDALSSIYNRVAEAEISKIYPHISQVEFATNYLQERAISHPHAVAVRWFPDLSVEDPFTVSESVTYFQLDQDASRVARWLVARGLQPEDRVAVCLKRNLFFHAAVFGIMRAGGCYVPIDPELPAERKAYIGKDSNATFVLTTADLSPPELFGSSAIYVDEPENQRAIDMEDGSLFNRATADGLSYMLYTSGKTPEHVRICSGVEIYSGTTGNPKGCLLTNKGLAQAILALSSTAADVRMENLRLGRYLAVASIAFDVHLAETITPFALGMPLFSAPRSELLEDLPHYVNTLGITHLGIVPSLIEATLNAASDGDGKTNLRYIASGGEKMSDSILDKWANHPQVRLANFYGPSEVTIGCCARYMDPSTPRANIGRPLANVSGYVVDSEMQILPRGGVGELVVEGPLVGRGYHGRPDLTEKVFLEWPKKACWAYRTGDLVRMLPDSTIEILGRIDTQIKLRGVRIESEGISAIVRKALPPEELTLDATTILAKHPSIGSDQLVSFVTWTSVPIAVRKSTRPTISKPPRGLLTAIRNICNVELASYMRPSHVIPLTWLPLSSNGKTDAKILLDLFQRLDVQVIMGLMTVDKAEYGATCSELEEAIFAVLKEYGPSHPGPPYPDLSVFECGLDSLAVIRFTSGLKEKFQRELSASDIMKNPLLKDIARLIQSQAKEREEFSAERLVPLGAAEEVYSNYPQESVEMVLPPLPIQQGVVSRSSELDTLYVQHVILQCKDSISIPKLRDAWKAVISRHPMLRTVFFIDQLMLQIILKFKDTPSIWSERTRSVESGQFVKAFLDGEAVSITKDINHHLSSIPPLRTTLYSLPSSKVLVLSIHHALYDGVSLPLVLSDTESAYSGTTMLPVASLQNILGCISSHDFAAAQKFWTTYFAGFLKQISPFKDDWQETSPRSMGLTSKFKAPLSSVKAAASKQQVTLQALLSHAFAKLIATRLYQTQDVCFGVIRSGRLLPVENIESAICPTISLLPVRVNFNKEEASLPSIQASISEMVDFENVPLSQIQTWVRPGETLFDVVFSMSVHHNAKSGLWNPLNEDPPPADYPLAVEAVLHPEDDTLTIRAGWLDGYLTNDFVSQFLQDFETSALDIDGLPDMFAKPPSLDIPAGVTRISQPIPSVDDAIPHGLRVTVSEFLGVDSKVLHDSTSFISLGLDSIKAVGLAKRITKLGYKVTSTEVLKGATIENLARAISGRTSESGAAQTQAEARAKVDFETTLEHIRSKVDVASLKLSANDQPVVFPATALQSGMLSQTIASSGVLYVHNFPMVLPAGIDFERLRSSWRIASDMLSILRTSFHFIHETGTWTQVVHSKCRLNWSSQETSSEEDFAAQLQELLSSPWDEDTAFVKPPISLRLFIPSPSSTARPRLVLIIHHGLYDGLSLAKLMSTVESLYQENPLPSPVQFVSLLPEILHQERDGAEFWSQHLRGYRLAPLPRRPAASAIAYTARKRVILNTSVLASALSKTGVTLQCFFQAGLAKLLSSLTRSNDVVFGHVVSGRGIPGSEDVIGPMLNTIPCRVNLGGHESNLELLQKVHKSNLDVLSWQQASLRLVQKAMGLERLWDCLFAFQPMSIQNESIFKMESSDEESRLKIQYALHVEVEQEVNGFEIRAASHCDGFESRPLSSLVDDMAELFSVILDSVCDGKVGQEIPTPPAPLVIPVSSMSAAPPQYAHSPSAPQPSSVVEVRVELKSSIPPALLKILREVVPDAKDLNLETVLTSLGVDSISAIQVAAKCRRAGLPVKSADLINARTLGDIVAKLSPVPDNNGKVVKVEVESKTITQNTIPIQEYNAIISRFGDLGDLIEQILPMTPGMKFLVSEWQRSRATKHQNTFPFSLPPDVDSLRLRNAWKLLFKRYPIVRSTCASAPGSGEPRLVTFKPDCGLEQWAEETLDDENFHHRLIDRLRDFSTKPLSIHRPPVRLILFRSRSRHRAYLCIHIHHLQYDATSFHLITKTLGDIYNVLEPEVHGDITPWLSMFPLQASWKSSQEAYWKSALPSPFRPVLFPRLHTLRDLELKKTMKRHTIANTSVTLRVSGCDRKARALGTSLNAIILAVWASVHARYARSSGATFGLWQGGRSGLMDDVESLVAPCINITPVHVPSTGDILAVSRHLRDDLVRRSPEVVQSDFEDIHRWTRTEGSYLLNTTLNILRIPKSSEVERLLEPVKGPYTCPDIAAETITSTLDAVNYSKFHQDSLLVEVAIVEKTDQFFMAIEGDGTYITEDQTRRVLDDFVVEFMRVFSD</sequence>
<dbReference type="Pfam" id="PF00550">
    <property type="entry name" value="PP-binding"/>
    <property type="match status" value="3"/>
</dbReference>
<dbReference type="InterPro" id="IPR036736">
    <property type="entry name" value="ACP-like_sf"/>
</dbReference>
<dbReference type="Pfam" id="PF00501">
    <property type="entry name" value="AMP-binding"/>
    <property type="match status" value="2"/>
</dbReference>
<dbReference type="SMART" id="SM00823">
    <property type="entry name" value="PKS_PP"/>
    <property type="match status" value="3"/>
</dbReference>
<dbReference type="GO" id="GO:0043041">
    <property type="term" value="P:amino acid activation for nonribosomal peptide biosynthetic process"/>
    <property type="evidence" value="ECO:0007669"/>
    <property type="project" value="TreeGrafter"/>
</dbReference>
<dbReference type="PROSITE" id="PS50075">
    <property type="entry name" value="CARRIER"/>
    <property type="match status" value="3"/>
</dbReference>
<dbReference type="Gene3D" id="3.40.50.980">
    <property type="match status" value="1"/>
</dbReference>
<dbReference type="GO" id="GO:0044550">
    <property type="term" value="P:secondary metabolite biosynthetic process"/>
    <property type="evidence" value="ECO:0007669"/>
    <property type="project" value="TreeGrafter"/>
</dbReference>
<dbReference type="Pfam" id="PF00668">
    <property type="entry name" value="Condensation"/>
    <property type="match status" value="3"/>
</dbReference>
<dbReference type="Gene3D" id="3.30.300.30">
    <property type="match status" value="1"/>
</dbReference>
<name>A0A8H5EX82_9AGAR</name>
<dbReference type="Proteomes" id="UP000541558">
    <property type="component" value="Unassembled WGS sequence"/>
</dbReference>
<evidence type="ECO:0000259" key="5">
    <source>
        <dbReference type="PROSITE" id="PS50075"/>
    </source>
</evidence>
<keyword evidence="4" id="KW-0511">Multifunctional enzyme</keyword>
<keyword evidence="3" id="KW-0436">Ligase</keyword>
<dbReference type="PANTHER" id="PTHR45527">
    <property type="entry name" value="NONRIBOSOMAL PEPTIDE SYNTHETASE"/>
    <property type="match status" value="1"/>
</dbReference>
<proteinExistence type="predicted"/>
<dbReference type="SUPFAM" id="SSF52777">
    <property type="entry name" value="CoA-dependent acyltransferases"/>
    <property type="match status" value="6"/>
</dbReference>
<organism evidence="6 7">
    <name type="scientific">Ephemerocybe angulata</name>
    <dbReference type="NCBI Taxonomy" id="980116"/>
    <lineage>
        <taxon>Eukaryota</taxon>
        <taxon>Fungi</taxon>
        <taxon>Dikarya</taxon>
        <taxon>Basidiomycota</taxon>
        <taxon>Agaricomycotina</taxon>
        <taxon>Agaricomycetes</taxon>
        <taxon>Agaricomycetidae</taxon>
        <taxon>Agaricales</taxon>
        <taxon>Agaricineae</taxon>
        <taxon>Psathyrellaceae</taxon>
        <taxon>Ephemerocybe</taxon>
    </lineage>
</organism>
<evidence type="ECO:0000313" key="7">
    <source>
        <dbReference type="Proteomes" id="UP000541558"/>
    </source>
</evidence>
<dbReference type="InterPro" id="IPR045851">
    <property type="entry name" value="AMP-bd_C_sf"/>
</dbReference>
<evidence type="ECO:0000256" key="2">
    <source>
        <dbReference type="ARBA" id="ARBA00022553"/>
    </source>
</evidence>
<evidence type="ECO:0000256" key="4">
    <source>
        <dbReference type="ARBA" id="ARBA00023268"/>
    </source>
</evidence>
<feature type="domain" description="Carrier" evidence="5">
    <location>
        <begin position="1334"/>
        <end position="1410"/>
    </location>
</feature>
<dbReference type="Gene3D" id="3.40.50.12780">
    <property type="entry name" value="N-terminal domain of ligase-like"/>
    <property type="match status" value="1"/>
</dbReference>
<dbReference type="GO" id="GO:0005737">
    <property type="term" value="C:cytoplasm"/>
    <property type="evidence" value="ECO:0007669"/>
    <property type="project" value="TreeGrafter"/>
</dbReference>
<dbReference type="GO" id="GO:0016874">
    <property type="term" value="F:ligase activity"/>
    <property type="evidence" value="ECO:0007669"/>
    <property type="project" value="UniProtKB-KW"/>
</dbReference>
<keyword evidence="2" id="KW-0597">Phosphoprotein</keyword>
<dbReference type="PROSITE" id="PS00012">
    <property type="entry name" value="PHOSPHOPANTETHEINE"/>
    <property type="match status" value="1"/>
</dbReference>
<dbReference type="GO" id="GO:0031177">
    <property type="term" value="F:phosphopantetheine binding"/>
    <property type="evidence" value="ECO:0007669"/>
    <property type="project" value="InterPro"/>
</dbReference>
<dbReference type="InterPro" id="IPR009081">
    <property type="entry name" value="PP-bd_ACP"/>
</dbReference>